<protein>
    <submittedName>
        <fullName evidence="1">Uncharacterized protein</fullName>
    </submittedName>
</protein>
<gene>
    <name evidence="1" type="ORF">DEO23_14155</name>
</gene>
<reference evidence="1 2" key="1">
    <citation type="submission" date="2018-05" db="EMBL/GenBank/DDBJ databases">
        <title>Brachybacterium sp. M1HQ-2T, whole genome shotgun sequence.</title>
        <authorList>
            <person name="Tuo L."/>
        </authorList>
    </citation>
    <scope>NUCLEOTIDE SEQUENCE [LARGE SCALE GENOMIC DNA]</scope>
    <source>
        <strain evidence="1 2">M1HQ-2</strain>
    </source>
</reference>
<proteinExistence type="predicted"/>
<dbReference type="AlphaFoldDB" id="A0A2U2RH69"/>
<dbReference type="OrthoDB" id="4794450at2"/>
<evidence type="ECO:0000313" key="1">
    <source>
        <dbReference type="EMBL" id="PWH05219.1"/>
    </source>
</evidence>
<organism evidence="1 2">
    <name type="scientific">Brachybacterium endophyticum</name>
    <dbReference type="NCBI Taxonomy" id="2182385"/>
    <lineage>
        <taxon>Bacteria</taxon>
        <taxon>Bacillati</taxon>
        <taxon>Actinomycetota</taxon>
        <taxon>Actinomycetes</taxon>
        <taxon>Micrococcales</taxon>
        <taxon>Dermabacteraceae</taxon>
        <taxon>Brachybacterium</taxon>
    </lineage>
</organism>
<evidence type="ECO:0000313" key="2">
    <source>
        <dbReference type="Proteomes" id="UP000245590"/>
    </source>
</evidence>
<name>A0A2U2RH69_9MICO</name>
<accession>A0A2U2RH69</accession>
<comment type="caution">
    <text evidence="1">The sequence shown here is derived from an EMBL/GenBank/DDBJ whole genome shotgun (WGS) entry which is preliminary data.</text>
</comment>
<dbReference type="RefSeq" id="WP_109276681.1">
    <property type="nucleotide sequence ID" value="NZ_QFKX01000006.1"/>
</dbReference>
<keyword evidence="2" id="KW-1185">Reference proteome</keyword>
<dbReference type="Proteomes" id="UP000245590">
    <property type="component" value="Unassembled WGS sequence"/>
</dbReference>
<sequence length="79" mass="8575">MTQPTVRDQIQAGINARTRMDMPLGTGVAFSRAYRQMLGLDGTSVEDAARAAHTPTGPPIHVLEDKIRARRAHAWGHAA</sequence>
<dbReference type="EMBL" id="QFKX01000006">
    <property type="protein sequence ID" value="PWH05219.1"/>
    <property type="molecule type" value="Genomic_DNA"/>
</dbReference>